<organism evidence="1 2">
    <name type="scientific">Caerostris darwini</name>
    <dbReference type="NCBI Taxonomy" id="1538125"/>
    <lineage>
        <taxon>Eukaryota</taxon>
        <taxon>Metazoa</taxon>
        <taxon>Ecdysozoa</taxon>
        <taxon>Arthropoda</taxon>
        <taxon>Chelicerata</taxon>
        <taxon>Arachnida</taxon>
        <taxon>Araneae</taxon>
        <taxon>Araneomorphae</taxon>
        <taxon>Entelegynae</taxon>
        <taxon>Araneoidea</taxon>
        <taxon>Araneidae</taxon>
        <taxon>Caerostris</taxon>
    </lineage>
</organism>
<dbReference type="Proteomes" id="UP001054837">
    <property type="component" value="Unassembled WGS sequence"/>
</dbReference>
<evidence type="ECO:0000313" key="1">
    <source>
        <dbReference type="EMBL" id="GIY72248.1"/>
    </source>
</evidence>
<protein>
    <submittedName>
        <fullName evidence="1">Uncharacterized protein</fullName>
    </submittedName>
</protein>
<dbReference type="InterPro" id="IPR036445">
    <property type="entry name" value="GPCR_2_extracell_dom_sf"/>
</dbReference>
<dbReference type="GO" id="GO:0004930">
    <property type="term" value="F:G protein-coupled receptor activity"/>
    <property type="evidence" value="ECO:0007669"/>
    <property type="project" value="InterPro"/>
</dbReference>
<dbReference type="SUPFAM" id="SSF111418">
    <property type="entry name" value="Hormone receptor domain"/>
    <property type="match status" value="1"/>
</dbReference>
<accession>A0AAV4VQ42</accession>
<dbReference type="AlphaFoldDB" id="A0AAV4VQ42"/>
<reference evidence="1 2" key="1">
    <citation type="submission" date="2021-06" db="EMBL/GenBank/DDBJ databases">
        <title>Caerostris darwini draft genome.</title>
        <authorList>
            <person name="Kono N."/>
            <person name="Arakawa K."/>
        </authorList>
    </citation>
    <scope>NUCLEOTIDE SEQUENCE [LARGE SCALE GENOMIC DNA]</scope>
</reference>
<dbReference type="EMBL" id="BPLQ01013465">
    <property type="protein sequence ID" value="GIY72248.1"/>
    <property type="molecule type" value="Genomic_DNA"/>
</dbReference>
<gene>
    <name evidence="1" type="ORF">CDAR_193871</name>
</gene>
<dbReference type="Gene3D" id="4.10.1240.10">
    <property type="entry name" value="GPCR, family 2, extracellular hormone receptor domain"/>
    <property type="match status" value="1"/>
</dbReference>
<keyword evidence="2" id="KW-1185">Reference proteome</keyword>
<evidence type="ECO:0000313" key="2">
    <source>
        <dbReference type="Proteomes" id="UP001054837"/>
    </source>
</evidence>
<proteinExistence type="predicted"/>
<comment type="caution">
    <text evidence="1">The sequence shown here is derived from an EMBL/GenBank/DDBJ whole genome shotgun (WGS) entry which is preliminary data.</text>
</comment>
<dbReference type="GO" id="GO:0016020">
    <property type="term" value="C:membrane"/>
    <property type="evidence" value="ECO:0007669"/>
    <property type="project" value="InterPro"/>
</dbReference>
<name>A0AAV4VQ42_9ARAC</name>
<sequence length="92" mass="10350">MAIHVQCVLYGQYGNTIHIGMYGNALYIGMYGNALYIGMYGNTLHIGMYGNTLHIDALAFRRCDAQGQWADGGWTNYSECEKLDFQVSKWSP</sequence>